<feature type="region of interest" description="Disordered" evidence="1">
    <location>
        <begin position="1"/>
        <end position="219"/>
    </location>
</feature>
<protein>
    <recommendedName>
        <fullName evidence="2">Ubiquitin-like domain-containing protein</fullName>
    </recommendedName>
</protein>
<dbReference type="eggNOG" id="ENOG502SB4V">
    <property type="taxonomic scope" value="Eukaryota"/>
</dbReference>
<feature type="region of interest" description="Disordered" evidence="1">
    <location>
        <begin position="366"/>
        <end position="397"/>
    </location>
</feature>
<dbReference type="InterPro" id="IPR000626">
    <property type="entry name" value="Ubiquitin-like_dom"/>
</dbReference>
<dbReference type="Proteomes" id="UP000012174">
    <property type="component" value="Unassembled WGS sequence"/>
</dbReference>
<accession>M7SZ37</accession>
<dbReference type="OMA" id="VHMEAVT"/>
<dbReference type="SUPFAM" id="SSF54236">
    <property type="entry name" value="Ubiquitin-like"/>
    <property type="match status" value="1"/>
</dbReference>
<dbReference type="PROSITE" id="PS50053">
    <property type="entry name" value="UBIQUITIN_2"/>
    <property type="match status" value="1"/>
</dbReference>
<dbReference type="InterPro" id="IPR029071">
    <property type="entry name" value="Ubiquitin-like_domsf"/>
</dbReference>
<proteinExistence type="predicted"/>
<feature type="compositionally biased region" description="Low complexity" evidence="1">
    <location>
        <begin position="153"/>
        <end position="171"/>
    </location>
</feature>
<name>M7SZ37_EUTLA</name>
<dbReference type="EMBL" id="KB707360">
    <property type="protein sequence ID" value="EMR62846.1"/>
    <property type="molecule type" value="Genomic_DNA"/>
</dbReference>
<dbReference type="KEGG" id="ela:UCREL1_10209"/>
<evidence type="ECO:0000259" key="2">
    <source>
        <dbReference type="PROSITE" id="PS50053"/>
    </source>
</evidence>
<feature type="domain" description="Ubiquitin-like" evidence="2">
    <location>
        <begin position="481"/>
        <end position="553"/>
    </location>
</feature>
<feature type="compositionally biased region" description="Gly residues" evidence="1">
    <location>
        <begin position="435"/>
        <end position="452"/>
    </location>
</feature>
<dbReference type="InterPro" id="IPR022617">
    <property type="entry name" value="Rad60/SUMO-like_dom"/>
</dbReference>
<evidence type="ECO:0000313" key="4">
    <source>
        <dbReference type="Proteomes" id="UP000012174"/>
    </source>
</evidence>
<sequence length="553" mass="61001">MEDPQPPSANPKKKLLFKRTIQRKSAEKPKDDDDGLSLFSRSNEFFPTVIKDREREAAEKAAKAEKERKEKLERDQKAKELFRHKESEGDAEDDETPSAKKRRRRHLSLSDNDSDDGFTTTTTTKPHKSRKSSTITPVSPTTKRESFGRDSVARTPRSTRSSRRNGNSSAVITLGSSDDEDTKDVKPLFSPLGHRHKPSPVKRQESLEESDLELSLPGGVDGGDENFNCYIQGAMERAEKRKRERLEREAAGSGVGGANNNTTAIATTSTKNGGGAGARSVAAAATAAANDEPTVQILISSAIEGIAPIVFKRKLHQPLAVVHSTWVEQQVAKHAPLPRAVLQDMFFTWRGDKVYQTTTLETLGIRPDASGDGSLWKPRWGERERDPPEGYHGRDKVHFEAWTQDMYEKFQRRRERERRRDRGELVSDGEDEEGGGGGGGDNNGEGGSGNGNTHGNNRSGSGEAGAEGRGKSGEPEPQKNVKIILKARGMDPENVKVRPSTTIAMLAVVFKRLKKLPAENAVELHWDGEVLDPDSTIEDAEMEDMDSIEVHIK</sequence>
<dbReference type="CDD" id="cd17080">
    <property type="entry name" value="Ubl_SLD2_Esc2_like"/>
    <property type="match status" value="1"/>
</dbReference>
<dbReference type="OrthoDB" id="3365399at2759"/>
<gene>
    <name evidence="3" type="ORF">UCREL1_10209</name>
</gene>
<dbReference type="HOGENOM" id="CLU_032739_1_0_1"/>
<feature type="compositionally biased region" description="Basic residues" evidence="1">
    <location>
        <begin position="11"/>
        <end position="22"/>
    </location>
</feature>
<organism evidence="3 4">
    <name type="scientific">Eutypa lata (strain UCR-EL1)</name>
    <name type="common">Grapevine dieback disease fungus</name>
    <name type="synonym">Eutypa armeniacae</name>
    <dbReference type="NCBI Taxonomy" id="1287681"/>
    <lineage>
        <taxon>Eukaryota</taxon>
        <taxon>Fungi</taxon>
        <taxon>Dikarya</taxon>
        <taxon>Ascomycota</taxon>
        <taxon>Pezizomycotina</taxon>
        <taxon>Sordariomycetes</taxon>
        <taxon>Xylariomycetidae</taxon>
        <taxon>Xylariales</taxon>
        <taxon>Diatrypaceae</taxon>
        <taxon>Eutypa</taxon>
    </lineage>
</organism>
<feature type="compositionally biased region" description="Basic and acidic residues" evidence="1">
    <location>
        <begin position="466"/>
        <end position="478"/>
    </location>
</feature>
<dbReference type="AlphaFoldDB" id="M7SZ37"/>
<feature type="compositionally biased region" description="Basic and acidic residues" evidence="1">
    <location>
        <begin position="50"/>
        <end position="88"/>
    </location>
</feature>
<evidence type="ECO:0000313" key="3">
    <source>
        <dbReference type="EMBL" id="EMR62846.1"/>
    </source>
</evidence>
<evidence type="ECO:0000256" key="1">
    <source>
        <dbReference type="SAM" id="MobiDB-lite"/>
    </source>
</evidence>
<keyword evidence="4" id="KW-1185">Reference proteome</keyword>
<dbReference type="Pfam" id="PF11976">
    <property type="entry name" value="Rad60-SLD"/>
    <property type="match status" value="1"/>
</dbReference>
<feature type="compositionally biased region" description="Polar residues" evidence="1">
    <location>
        <begin position="132"/>
        <end position="141"/>
    </location>
</feature>
<feature type="compositionally biased region" description="Basic and acidic residues" evidence="1">
    <location>
        <begin position="379"/>
        <end position="397"/>
    </location>
</feature>
<reference evidence="4" key="1">
    <citation type="journal article" date="2013" name="Genome Announc.">
        <title>Draft genome sequence of the grapevine dieback fungus Eutypa lata UCR-EL1.</title>
        <authorList>
            <person name="Blanco-Ulate B."/>
            <person name="Rolshausen P.E."/>
            <person name="Cantu D."/>
        </authorList>
    </citation>
    <scope>NUCLEOTIDE SEQUENCE [LARGE SCALE GENOMIC DNA]</scope>
    <source>
        <strain evidence="4">UCR-EL1</strain>
    </source>
</reference>
<feature type="region of interest" description="Disordered" evidence="1">
    <location>
        <begin position="411"/>
        <end position="478"/>
    </location>
</feature>
<feature type="compositionally biased region" description="Basic and acidic residues" evidence="1">
    <location>
        <begin position="142"/>
        <end position="152"/>
    </location>
</feature>
<dbReference type="Gene3D" id="3.10.20.90">
    <property type="entry name" value="Phosphatidylinositol 3-kinase Catalytic Subunit, Chain A, domain 1"/>
    <property type="match status" value="1"/>
</dbReference>